<dbReference type="Proteomes" id="UP000789739">
    <property type="component" value="Unassembled WGS sequence"/>
</dbReference>
<dbReference type="EMBL" id="CAJVPI010001572">
    <property type="protein sequence ID" value="CAG8618978.1"/>
    <property type="molecule type" value="Genomic_DNA"/>
</dbReference>
<accession>A0A9N9GLE2</accession>
<feature type="compositionally biased region" description="Basic and acidic residues" evidence="1">
    <location>
        <begin position="308"/>
        <end position="326"/>
    </location>
</feature>
<dbReference type="PANTHER" id="PTHR31198">
    <property type="entry name" value="COILED-COIL DOMAIN-CONTAINING PROTEIN 84"/>
    <property type="match status" value="1"/>
</dbReference>
<dbReference type="Pfam" id="PF14968">
    <property type="entry name" value="CCDC84"/>
    <property type="match status" value="2"/>
</dbReference>
<dbReference type="PANTHER" id="PTHR31198:SF1">
    <property type="entry name" value="CENTROSOMAL AT-AC SPLICING FACTOR"/>
    <property type="match status" value="1"/>
</dbReference>
<dbReference type="InterPro" id="IPR028015">
    <property type="entry name" value="CCDC84-like"/>
</dbReference>
<proteinExistence type="predicted"/>
<keyword evidence="3" id="KW-1185">Reference proteome</keyword>
<protein>
    <submittedName>
        <fullName evidence="2">11228_t:CDS:1</fullName>
    </submittedName>
</protein>
<sequence>MPYTFCSICKLNTKEGRRHLYTKAHQQRLHRILDKQKENYRKYKIFLNDIRAVDGINKQPDFKCIFCDIEIKPKFRDVDEKQLACLHIFTHMATTVHQNRVKQFFKNHNADQKLINEFILSKGQFDKYQRKASVKERELEKLNHEALKLGMEEKSNPVYNLGLIHPPPLLPAATADSRKQELVPNASVQWYKDNMERDQKASRLGQQLSKLSKIKVPPLKPGEGNVYTEGSVPPWLQPDTECDSEKPTVIGPSLDAFLAAKKAERLKKLNPNRVGANLDRSEVMDKNWVPNFGRVWNYGTRRKTRNQFKRESEKGNQEQDHRMCLK</sequence>
<evidence type="ECO:0000256" key="1">
    <source>
        <dbReference type="SAM" id="MobiDB-lite"/>
    </source>
</evidence>
<evidence type="ECO:0000313" key="3">
    <source>
        <dbReference type="Proteomes" id="UP000789739"/>
    </source>
</evidence>
<feature type="region of interest" description="Disordered" evidence="1">
    <location>
        <begin position="300"/>
        <end position="326"/>
    </location>
</feature>
<reference evidence="2" key="1">
    <citation type="submission" date="2021-06" db="EMBL/GenBank/DDBJ databases">
        <authorList>
            <person name="Kallberg Y."/>
            <person name="Tangrot J."/>
            <person name="Rosling A."/>
        </authorList>
    </citation>
    <scope>NUCLEOTIDE SEQUENCE</scope>
    <source>
        <strain evidence="2">BR232B</strain>
    </source>
</reference>
<gene>
    <name evidence="2" type="ORF">PBRASI_LOCUS8593</name>
</gene>
<comment type="caution">
    <text evidence="2">The sequence shown here is derived from an EMBL/GenBank/DDBJ whole genome shotgun (WGS) entry which is preliminary data.</text>
</comment>
<evidence type="ECO:0000313" key="2">
    <source>
        <dbReference type="EMBL" id="CAG8618978.1"/>
    </source>
</evidence>
<organism evidence="2 3">
    <name type="scientific">Paraglomus brasilianum</name>
    <dbReference type="NCBI Taxonomy" id="144538"/>
    <lineage>
        <taxon>Eukaryota</taxon>
        <taxon>Fungi</taxon>
        <taxon>Fungi incertae sedis</taxon>
        <taxon>Mucoromycota</taxon>
        <taxon>Glomeromycotina</taxon>
        <taxon>Glomeromycetes</taxon>
        <taxon>Paraglomerales</taxon>
        <taxon>Paraglomeraceae</taxon>
        <taxon>Paraglomus</taxon>
    </lineage>
</organism>
<dbReference type="AlphaFoldDB" id="A0A9N9GLE2"/>
<name>A0A9N9GLE2_9GLOM</name>
<dbReference type="OrthoDB" id="2147116at2759"/>